<dbReference type="EMBL" id="JABMIG020000141">
    <property type="protein sequence ID" value="KAL3789439.1"/>
    <property type="molecule type" value="Genomic_DNA"/>
</dbReference>
<feature type="transmembrane region" description="Helical" evidence="1">
    <location>
        <begin position="183"/>
        <end position="203"/>
    </location>
</feature>
<dbReference type="AlphaFoldDB" id="A0ABD3PNX8"/>
<comment type="caution">
    <text evidence="2">The sequence shown here is derived from an EMBL/GenBank/DDBJ whole genome shotgun (WGS) entry which is preliminary data.</text>
</comment>
<proteinExistence type="predicted"/>
<name>A0ABD3PNX8_9STRA</name>
<evidence type="ECO:0000313" key="2">
    <source>
        <dbReference type="EMBL" id="KAL3789439.1"/>
    </source>
</evidence>
<sequence length="492" mass="55682">MTHNLETHINHCQFINHGHLFCVSFDIYFVFRFRIEAMTESLEQDKGVTNKLVISISSDALLLNGNITKINMALSIDSNTDSTPYLANGSLSTCDDIEEGGYSSQEEDFNEARDQLIVPKCIMLGGYTRRASQCESLKFRRHLKREEATAQSSTAVDKFQHQPLSSQMSKRECVDGSAPKIKIRTIMCGLILFLFTFSVTYFAQHSRVKSLHYQLEILHETRRHLEESHNKISQEIQSASFNLARYKETHEKMKQVNHDMSAHMRRLKEEKDKESLSEMEKRTEIAESRLQNIVDFIRSASNEQVIQKYGPGPHQVELLVKLPGSQATQPIKLELASVDTKFGMPHAILTFLDQVQAKAWDGAAFSFHAGHVLLAVPSPAPQGSHTLIKEAPTILFPEYNNAYPHEKYTVAFPGRPGTGQDFYINLRSNVINHSPRIQDGKFIEGEPCFARIIDEGSRYIVDQMDKMSVNSNGSLNEPVIIQEARIVAIPAR</sequence>
<keyword evidence="1" id="KW-0472">Membrane</keyword>
<gene>
    <name evidence="2" type="ORF">HJC23_001987</name>
</gene>
<keyword evidence="3" id="KW-1185">Reference proteome</keyword>
<dbReference type="Proteomes" id="UP001516023">
    <property type="component" value="Unassembled WGS sequence"/>
</dbReference>
<protein>
    <recommendedName>
        <fullName evidence="4">PPIase cyclophilin-type domain-containing protein</fullName>
    </recommendedName>
</protein>
<organism evidence="2 3">
    <name type="scientific">Cyclotella cryptica</name>
    <dbReference type="NCBI Taxonomy" id="29204"/>
    <lineage>
        <taxon>Eukaryota</taxon>
        <taxon>Sar</taxon>
        <taxon>Stramenopiles</taxon>
        <taxon>Ochrophyta</taxon>
        <taxon>Bacillariophyta</taxon>
        <taxon>Coscinodiscophyceae</taxon>
        <taxon>Thalassiosirophycidae</taxon>
        <taxon>Stephanodiscales</taxon>
        <taxon>Stephanodiscaceae</taxon>
        <taxon>Cyclotella</taxon>
    </lineage>
</organism>
<keyword evidence="1" id="KW-0812">Transmembrane</keyword>
<accession>A0ABD3PNX8</accession>
<evidence type="ECO:0000313" key="3">
    <source>
        <dbReference type="Proteomes" id="UP001516023"/>
    </source>
</evidence>
<evidence type="ECO:0000256" key="1">
    <source>
        <dbReference type="SAM" id="Phobius"/>
    </source>
</evidence>
<keyword evidence="1" id="KW-1133">Transmembrane helix</keyword>
<reference evidence="2 3" key="1">
    <citation type="journal article" date="2020" name="G3 (Bethesda)">
        <title>Improved Reference Genome for Cyclotella cryptica CCMP332, a Model for Cell Wall Morphogenesis, Salinity Adaptation, and Lipid Production in Diatoms (Bacillariophyta).</title>
        <authorList>
            <person name="Roberts W.R."/>
            <person name="Downey K.M."/>
            <person name="Ruck E.C."/>
            <person name="Traller J.C."/>
            <person name="Alverson A.J."/>
        </authorList>
    </citation>
    <scope>NUCLEOTIDE SEQUENCE [LARGE SCALE GENOMIC DNA]</scope>
    <source>
        <strain evidence="2 3">CCMP332</strain>
    </source>
</reference>
<evidence type="ECO:0008006" key="4">
    <source>
        <dbReference type="Google" id="ProtNLM"/>
    </source>
</evidence>